<accession>A0ACA9N3U1</accession>
<proteinExistence type="predicted"/>
<evidence type="ECO:0000313" key="2">
    <source>
        <dbReference type="Proteomes" id="UP000789702"/>
    </source>
</evidence>
<name>A0ACA9N3U1_9GLOM</name>
<sequence>MTRSQSQPNHYQNELLSSQSSSSSPRSLITPVSPSLQPTIPNYPRDTNYPDRIQYRHGSGSSNSIFSFPSESPAATPTTTTSVHFPNGATGHSVSDKYNIIPTSGPCIDAHSWGQNSTRIAGTLTDFIDIDTPESAHTKIASDGTIYKLVFSDEFNKDGRTFRPGDDLY</sequence>
<protein>
    <submittedName>
        <fullName evidence="1">6359_t:CDS:1</fullName>
    </submittedName>
</protein>
<reference evidence="1" key="1">
    <citation type="submission" date="2021-06" db="EMBL/GenBank/DDBJ databases">
        <authorList>
            <person name="Kallberg Y."/>
            <person name="Tangrot J."/>
            <person name="Rosling A."/>
        </authorList>
    </citation>
    <scope>NUCLEOTIDE SEQUENCE</scope>
    <source>
        <strain evidence="1">IL203A</strain>
    </source>
</reference>
<keyword evidence="2" id="KW-1185">Reference proteome</keyword>
<evidence type="ECO:0000313" key="1">
    <source>
        <dbReference type="EMBL" id="CAG8626984.1"/>
    </source>
</evidence>
<feature type="non-terminal residue" evidence="1">
    <location>
        <position position="169"/>
    </location>
</feature>
<comment type="caution">
    <text evidence="1">The sequence shown here is derived from an EMBL/GenBank/DDBJ whole genome shotgun (WGS) entry which is preliminary data.</text>
</comment>
<organism evidence="1 2">
    <name type="scientific">Dentiscutata heterogama</name>
    <dbReference type="NCBI Taxonomy" id="1316150"/>
    <lineage>
        <taxon>Eukaryota</taxon>
        <taxon>Fungi</taxon>
        <taxon>Fungi incertae sedis</taxon>
        <taxon>Mucoromycota</taxon>
        <taxon>Glomeromycotina</taxon>
        <taxon>Glomeromycetes</taxon>
        <taxon>Diversisporales</taxon>
        <taxon>Gigasporaceae</taxon>
        <taxon>Dentiscutata</taxon>
    </lineage>
</organism>
<dbReference type="EMBL" id="CAJVPU010012827">
    <property type="protein sequence ID" value="CAG8626984.1"/>
    <property type="molecule type" value="Genomic_DNA"/>
</dbReference>
<dbReference type="Proteomes" id="UP000789702">
    <property type="component" value="Unassembled WGS sequence"/>
</dbReference>
<gene>
    <name evidence="1" type="ORF">DHETER_LOCUS8247</name>
</gene>